<comment type="similarity">
    <text evidence="2">Belongs to the aldo/keto reductase family.</text>
</comment>
<evidence type="ECO:0000256" key="4">
    <source>
        <dbReference type="ARBA" id="ARBA00023002"/>
    </source>
</evidence>
<dbReference type="InterPro" id="IPR018170">
    <property type="entry name" value="Aldo/ket_reductase_CS"/>
</dbReference>
<dbReference type="PROSITE" id="PS00063">
    <property type="entry name" value="ALDOKETO_REDUCTASE_3"/>
    <property type="match status" value="1"/>
</dbReference>
<evidence type="ECO:0000256" key="3">
    <source>
        <dbReference type="ARBA" id="ARBA00022490"/>
    </source>
</evidence>
<evidence type="ECO:0000313" key="9">
    <source>
        <dbReference type="EMBL" id="KFH40721.1"/>
    </source>
</evidence>
<evidence type="ECO:0000256" key="5">
    <source>
        <dbReference type="PIRSR" id="PIRSR000097-1"/>
    </source>
</evidence>
<dbReference type="Proteomes" id="UP000029964">
    <property type="component" value="Unassembled WGS sequence"/>
</dbReference>
<dbReference type="EMBL" id="JPKY01000173">
    <property type="protein sequence ID" value="KFH40721.1"/>
    <property type="molecule type" value="Genomic_DNA"/>
</dbReference>
<dbReference type="PROSITE" id="PS00798">
    <property type="entry name" value="ALDOKETO_REDUCTASE_1"/>
    <property type="match status" value="1"/>
</dbReference>
<keyword evidence="3" id="KW-0963">Cytoplasm</keyword>
<organism evidence="9 10">
    <name type="scientific">Hapsidospora chrysogenum (strain ATCC 11550 / CBS 779.69 / DSM 880 / IAM 14645 / JCM 23072 / IMI 49137)</name>
    <name type="common">Acremonium chrysogenum</name>
    <dbReference type="NCBI Taxonomy" id="857340"/>
    <lineage>
        <taxon>Eukaryota</taxon>
        <taxon>Fungi</taxon>
        <taxon>Dikarya</taxon>
        <taxon>Ascomycota</taxon>
        <taxon>Pezizomycotina</taxon>
        <taxon>Sordariomycetes</taxon>
        <taxon>Hypocreomycetidae</taxon>
        <taxon>Hypocreales</taxon>
        <taxon>Bionectriaceae</taxon>
        <taxon>Hapsidospora</taxon>
    </lineage>
</organism>
<dbReference type="GO" id="GO:0004032">
    <property type="term" value="F:aldose reductase (NADPH) activity"/>
    <property type="evidence" value="ECO:0007669"/>
    <property type="project" value="UniProtKB-ARBA"/>
</dbReference>
<proteinExistence type="inferred from homology"/>
<evidence type="ECO:0000256" key="7">
    <source>
        <dbReference type="PIRSR" id="PIRSR000097-3"/>
    </source>
</evidence>
<dbReference type="OrthoDB" id="416253at2759"/>
<dbReference type="GO" id="GO:0042843">
    <property type="term" value="P:D-xylose catabolic process"/>
    <property type="evidence" value="ECO:0007669"/>
    <property type="project" value="UniProtKB-ARBA"/>
</dbReference>
<dbReference type="FunFam" id="3.20.20.100:FF:000018">
    <property type="entry name" value="Glycerol dehydrogenase Gcy1"/>
    <property type="match status" value="1"/>
</dbReference>
<dbReference type="InterPro" id="IPR020471">
    <property type="entry name" value="AKR"/>
</dbReference>
<dbReference type="HOGENOM" id="CLU_023205_0_0_1"/>
<dbReference type="InterPro" id="IPR036812">
    <property type="entry name" value="NAD(P)_OxRdtase_dom_sf"/>
</dbReference>
<dbReference type="SUPFAM" id="SSF51430">
    <property type="entry name" value="NAD(P)-linked oxidoreductase"/>
    <property type="match status" value="1"/>
</dbReference>
<reference evidence="10" key="1">
    <citation type="journal article" date="2014" name="Genome Announc.">
        <title>Genome sequence and annotation of Acremonium chrysogenum, producer of the beta-lactam antibiotic cephalosporin C.</title>
        <authorList>
            <person name="Terfehr D."/>
            <person name="Dahlmann T.A."/>
            <person name="Specht T."/>
            <person name="Zadra I."/>
            <person name="Kuernsteiner H."/>
            <person name="Kueck U."/>
        </authorList>
    </citation>
    <scope>NUCLEOTIDE SEQUENCE [LARGE SCALE GENOMIC DNA]</scope>
    <source>
        <strain evidence="10">ATCC 11550 / CBS 779.69 / DSM 880 / IAM 14645 / JCM 23072 / IMI 49137</strain>
    </source>
</reference>
<dbReference type="Gene3D" id="3.20.20.100">
    <property type="entry name" value="NADP-dependent oxidoreductase domain"/>
    <property type="match status" value="1"/>
</dbReference>
<accession>A0A086SUD9</accession>
<feature type="active site" description="Proton donor" evidence="5">
    <location>
        <position position="55"/>
    </location>
</feature>
<keyword evidence="4" id="KW-0560">Oxidoreductase</keyword>
<evidence type="ECO:0000256" key="6">
    <source>
        <dbReference type="PIRSR" id="PIRSR000097-2"/>
    </source>
</evidence>
<evidence type="ECO:0000259" key="8">
    <source>
        <dbReference type="Pfam" id="PF00248"/>
    </source>
</evidence>
<feature type="domain" description="NADP-dependent oxidoreductase" evidence="8">
    <location>
        <begin position="22"/>
        <end position="276"/>
    </location>
</feature>
<feature type="binding site" evidence="6">
    <location>
        <position position="111"/>
    </location>
    <ligand>
        <name>substrate</name>
    </ligand>
</feature>
<dbReference type="GO" id="GO:0006066">
    <property type="term" value="P:alcohol metabolic process"/>
    <property type="evidence" value="ECO:0007669"/>
    <property type="project" value="UniProtKB-ARBA"/>
</dbReference>
<sequence length="298" mass="33415">MAALSQTTRTFTLNTGEKIPAVGLGTWQSKPNEVSRAVEAALRAGYRHIDTAHAYGNEREVGEGIRASGVPREQIWLTTKLDNTWHKHVVEGLAASLEALQTDYIDLFLMHWPSSTDPDDRKKHYQDWDFRDTWREMEKLLGTGKVRNIGVSNFGIRNLDKLLNSPECKVIPAVNQIELHPCRPSPKLVAYNADKGIHSTGYSCLGSTDSPLYTNEKLLAIAKAKGRTPQQVLLMWGLTKGWSVIPKSVTPARIEANFDLDGWDLTADEVAQIDSIPERFKVCDDKWLPVQVFFGDDE</sequence>
<dbReference type="GO" id="GO:0005737">
    <property type="term" value="C:cytoplasm"/>
    <property type="evidence" value="ECO:0007669"/>
    <property type="project" value="UniProtKB-SubCell"/>
</dbReference>
<dbReference type="PROSITE" id="PS00062">
    <property type="entry name" value="ALDOKETO_REDUCTASE_2"/>
    <property type="match status" value="1"/>
</dbReference>
<feature type="site" description="Lowers pKa of active site Tyr" evidence="7">
    <location>
        <position position="80"/>
    </location>
</feature>
<gene>
    <name evidence="9" type="ORF">ACRE_085750</name>
</gene>
<dbReference type="Pfam" id="PF00248">
    <property type="entry name" value="Aldo_ket_red"/>
    <property type="match status" value="1"/>
</dbReference>
<dbReference type="GO" id="GO:0019568">
    <property type="term" value="P:arabinose catabolic process"/>
    <property type="evidence" value="ECO:0007669"/>
    <property type="project" value="UniProtKB-ARBA"/>
</dbReference>
<dbReference type="GO" id="GO:0042180">
    <property type="term" value="P:ketone metabolic process"/>
    <property type="evidence" value="ECO:0007669"/>
    <property type="project" value="UniProtKB-ARBA"/>
</dbReference>
<evidence type="ECO:0000313" key="10">
    <source>
        <dbReference type="Proteomes" id="UP000029964"/>
    </source>
</evidence>
<dbReference type="GO" id="GO:0033554">
    <property type="term" value="P:cellular response to stress"/>
    <property type="evidence" value="ECO:0007669"/>
    <property type="project" value="UniProtKB-ARBA"/>
</dbReference>
<dbReference type="InterPro" id="IPR023210">
    <property type="entry name" value="NADP_OxRdtase_dom"/>
</dbReference>
<dbReference type="PRINTS" id="PR00069">
    <property type="entry name" value="ALDKETRDTASE"/>
</dbReference>
<keyword evidence="10" id="KW-1185">Reference proteome</keyword>
<dbReference type="AlphaFoldDB" id="A0A086SUD9"/>
<evidence type="ECO:0000256" key="1">
    <source>
        <dbReference type="ARBA" id="ARBA00004496"/>
    </source>
</evidence>
<dbReference type="STRING" id="857340.A0A086SUD9"/>
<name>A0A086SUD9_HAPC1</name>
<protein>
    <submittedName>
        <fullName evidence="9">Glycerol 2-dehydrogenase-like protein</fullName>
    </submittedName>
</protein>
<dbReference type="PIRSF" id="PIRSF000097">
    <property type="entry name" value="AKR"/>
    <property type="match status" value="1"/>
</dbReference>
<evidence type="ECO:0000256" key="2">
    <source>
        <dbReference type="ARBA" id="ARBA00007905"/>
    </source>
</evidence>
<comment type="subcellular location">
    <subcellularLocation>
        <location evidence="1">Cytoplasm</location>
    </subcellularLocation>
</comment>
<dbReference type="PANTHER" id="PTHR11732">
    <property type="entry name" value="ALDO/KETO REDUCTASE"/>
    <property type="match status" value="1"/>
</dbReference>
<comment type="caution">
    <text evidence="9">The sequence shown here is derived from an EMBL/GenBank/DDBJ whole genome shotgun (WGS) entry which is preliminary data.</text>
</comment>